<dbReference type="Proteomes" id="UP000199036">
    <property type="component" value="Unassembled WGS sequence"/>
</dbReference>
<organism evidence="1 2">
    <name type="scientific">Paenimyroides ummariense</name>
    <dbReference type="NCBI Taxonomy" id="913024"/>
    <lineage>
        <taxon>Bacteria</taxon>
        <taxon>Pseudomonadati</taxon>
        <taxon>Bacteroidota</taxon>
        <taxon>Flavobacteriia</taxon>
        <taxon>Flavobacteriales</taxon>
        <taxon>Flavobacteriaceae</taxon>
        <taxon>Paenimyroides</taxon>
    </lineage>
</organism>
<reference evidence="2" key="1">
    <citation type="submission" date="2016-10" db="EMBL/GenBank/DDBJ databases">
        <authorList>
            <person name="Varghese N."/>
            <person name="Submissions S."/>
        </authorList>
    </citation>
    <scope>NUCLEOTIDE SEQUENCE [LARGE SCALE GENOMIC DNA]</scope>
    <source>
        <strain evidence="2">DS-12</strain>
    </source>
</reference>
<proteinExistence type="predicted"/>
<accession>A0A1I4W8L0</accession>
<evidence type="ECO:0000313" key="2">
    <source>
        <dbReference type="Proteomes" id="UP000199036"/>
    </source>
</evidence>
<sequence>MPYEELEFDLEPIQDRIKGYDSYLYIAPITIFGIIPKKVELIFYWEQLKIIILEFEPVDLPKVKKLSKLNFTKINNSYVKTTYKMQNKLISISK</sequence>
<gene>
    <name evidence="1" type="ORF">SAMN05421741_101111</name>
</gene>
<name>A0A1I4W8L0_9FLAO</name>
<dbReference type="AlphaFoldDB" id="A0A1I4W8L0"/>
<protein>
    <submittedName>
        <fullName evidence="1">Uncharacterized protein</fullName>
    </submittedName>
</protein>
<dbReference type="STRING" id="913024.SAMN05421741_101111"/>
<evidence type="ECO:0000313" key="1">
    <source>
        <dbReference type="EMBL" id="SFN09732.1"/>
    </source>
</evidence>
<keyword evidence="2" id="KW-1185">Reference proteome</keyword>
<dbReference type="EMBL" id="FOVI01000001">
    <property type="protein sequence ID" value="SFN09732.1"/>
    <property type="molecule type" value="Genomic_DNA"/>
</dbReference>